<gene>
    <name evidence="4" type="ORF">V9T40_008716</name>
</gene>
<accession>A0AAN9TLE6</accession>
<evidence type="ECO:0000256" key="1">
    <source>
        <dbReference type="PROSITE-ProRule" id="PRU00042"/>
    </source>
</evidence>
<feature type="domain" description="C2H2-type" evidence="3">
    <location>
        <begin position="52"/>
        <end position="75"/>
    </location>
</feature>
<keyword evidence="5" id="KW-1185">Reference proteome</keyword>
<dbReference type="Proteomes" id="UP001367676">
    <property type="component" value="Unassembled WGS sequence"/>
</dbReference>
<dbReference type="GO" id="GO:0008270">
    <property type="term" value="F:zinc ion binding"/>
    <property type="evidence" value="ECO:0007669"/>
    <property type="project" value="UniProtKB-KW"/>
</dbReference>
<dbReference type="InterPro" id="IPR013087">
    <property type="entry name" value="Znf_C2H2_type"/>
</dbReference>
<dbReference type="AlphaFoldDB" id="A0AAN9TLE6"/>
<dbReference type="SMART" id="SM00355">
    <property type="entry name" value="ZnF_C2H2"/>
    <property type="match status" value="3"/>
</dbReference>
<dbReference type="InterPro" id="IPR052797">
    <property type="entry name" value="RegFact_GeneExpr_CellDeath"/>
</dbReference>
<keyword evidence="1" id="KW-0863">Zinc-finger</keyword>
<organism evidence="4 5">
    <name type="scientific">Parthenolecanium corni</name>
    <dbReference type="NCBI Taxonomy" id="536013"/>
    <lineage>
        <taxon>Eukaryota</taxon>
        <taxon>Metazoa</taxon>
        <taxon>Ecdysozoa</taxon>
        <taxon>Arthropoda</taxon>
        <taxon>Hexapoda</taxon>
        <taxon>Insecta</taxon>
        <taxon>Pterygota</taxon>
        <taxon>Neoptera</taxon>
        <taxon>Paraneoptera</taxon>
        <taxon>Hemiptera</taxon>
        <taxon>Sternorrhyncha</taxon>
        <taxon>Coccoidea</taxon>
        <taxon>Coccidae</taxon>
        <taxon>Parthenolecanium</taxon>
    </lineage>
</organism>
<sequence length="896" mass="104161">MRHKAVVHNSIDHLTIKSLVCNFCSHKFEKKVLLSAHMRNKHPKMFIPKHLLECYHCHKSFRRKDSLVSHLRAKHPFSDDNSNSFCSVLYRTLDNTVMDSQRKKFRPVNMAEASQVLMRDQTANFKCTLCYSAFHLRHNARAHYEREHGIKMEMQKLKFETMDDFEEWRKEVQRKYVTMFVRSYISKTSSYTVTRYICHRSGLYRDNSKNAPRKRSLKEWGSKKIQGYCPAEIMLQLGEDGCHVQFQSVHVGHEVGSRDELHYIFLDKEQKRMVAEQLIQGVPRTEIVKSLNLSLEQQESLGRLSILNFKDVDNIARSFGIRSRRRARSSGENGGGPAKRRRRSSNSNVIEEALQDILTVVEPFDEAEGVDAAVAEYDESSVSVESYIIQNKDAFLFFKSQGEEDTVFGTLNKEDFFILLMDQSQAENLQRYGHKVVVFDGTHTADRYHFVLHTLLVIDVNGEGLPVAFLMSNRRDQPVIDIFIRCIQERVGTITPQTLISDMQTTYYTSWVSFMEPPQFYLFCSSHVNEAWRRFAAKIRSKEKRVQLLEQLVDIEQELDEVVFEQKLNAFMSTTDHDLRDFVEYFGSFFYENTKHWAWCYRKFAGINTNSLVNEFHHCILRQKVAGGKRIRTLTEGLKYLEAYMTLKDDEKLRREFNGWGLQRKCDDLKKNHQLAVEYCAEKVVSIVHIDEQTWQIVSFQQNSSDNEILTVDKIDQKECSLYEKTICELACAECNICFHEYRCSCVESCIYSHMCKHIHVLGLYLQTHQLLKLKEVETDDCTVRVSDIKNLVQLYSPNSLKVLASEEVPNYSISDVKNLVEPHSPCALELPVSEEIAVECINEENSIDLCIKEIFTDEAVVYEEIPVIANAEDIKEEDAENGHFDKVKVEIIEEV</sequence>
<dbReference type="PANTHER" id="PTHR33936">
    <property type="entry name" value="PROTEIN CBG17840"/>
    <property type="match status" value="1"/>
</dbReference>
<evidence type="ECO:0000256" key="2">
    <source>
        <dbReference type="SAM" id="MobiDB-lite"/>
    </source>
</evidence>
<keyword evidence="1" id="KW-0862">Zinc</keyword>
<evidence type="ECO:0000313" key="5">
    <source>
        <dbReference type="Proteomes" id="UP001367676"/>
    </source>
</evidence>
<dbReference type="Gene3D" id="3.30.160.60">
    <property type="entry name" value="Classic Zinc Finger"/>
    <property type="match status" value="1"/>
</dbReference>
<name>A0AAN9TLE6_9HEMI</name>
<dbReference type="PROSITE" id="PS00028">
    <property type="entry name" value="ZINC_FINGER_C2H2_1"/>
    <property type="match status" value="2"/>
</dbReference>
<evidence type="ECO:0000313" key="4">
    <source>
        <dbReference type="EMBL" id="KAK7601275.1"/>
    </source>
</evidence>
<comment type="caution">
    <text evidence="4">The sequence shown here is derived from an EMBL/GenBank/DDBJ whole genome shotgun (WGS) entry which is preliminary data.</text>
</comment>
<dbReference type="PANTHER" id="PTHR33936:SF24">
    <property type="entry name" value="C2H2-TYPE DOMAIN-CONTAINING PROTEIN"/>
    <property type="match status" value="1"/>
</dbReference>
<protein>
    <recommendedName>
        <fullName evidence="3">C2H2-type domain-containing protein</fullName>
    </recommendedName>
</protein>
<dbReference type="EMBL" id="JBBCAQ010000010">
    <property type="protein sequence ID" value="KAK7601275.1"/>
    <property type="molecule type" value="Genomic_DNA"/>
</dbReference>
<keyword evidence="1" id="KW-0479">Metal-binding</keyword>
<reference evidence="4 5" key="1">
    <citation type="submission" date="2024-03" db="EMBL/GenBank/DDBJ databases">
        <title>Adaptation during the transition from Ophiocordyceps entomopathogen to insect associate is accompanied by gene loss and intensified selection.</title>
        <authorList>
            <person name="Ward C.M."/>
            <person name="Onetto C.A."/>
            <person name="Borneman A.R."/>
        </authorList>
    </citation>
    <scope>NUCLEOTIDE SEQUENCE [LARGE SCALE GENOMIC DNA]</scope>
    <source>
        <strain evidence="4">AWRI1</strain>
        <tissue evidence="4">Single Adult Female</tissue>
    </source>
</reference>
<feature type="region of interest" description="Disordered" evidence="2">
    <location>
        <begin position="325"/>
        <end position="346"/>
    </location>
</feature>
<dbReference type="PROSITE" id="PS50157">
    <property type="entry name" value="ZINC_FINGER_C2H2_2"/>
    <property type="match status" value="2"/>
</dbReference>
<evidence type="ECO:0000259" key="3">
    <source>
        <dbReference type="PROSITE" id="PS50157"/>
    </source>
</evidence>
<proteinExistence type="predicted"/>
<feature type="domain" description="C2H2-type" evidence="3">
    <location>
        <begin position="19"/>
        <end position="42"/>
    </location>
</feature>